<dbReference type="Proteomes" id="UP000265020">
    <property type="component" value="Unassembled WGS sequence"/>
</dbReference>
<dbReference type="Ensembl" id="ENSCVAT00000014101.1">
    <property type="protein sequence ID" value="ENSCVAP00000001020.1"/>
    <property type="gene ID" value="ENSCVAG00000001978.1"/>
</dbReference>
<evidence type="ECO:0000313" key="7">
    <source>
        <dbReference type="Ensembl" id="ENSCVAP00000001020.1"/>
    </source>
</evidence>
<name>A0A3Q2FDC7_CYPVA</name>
<sequence length="159" mass="18997">MQSTTSIFFFCRVLTLAVCCDWLTHYSHLRNSSMVLIEVMGGPLTNQTSPVEFPYNLYKRMMNRQVKSQLLFIRDSMTQIYDLYRYNDMSLAAWDSVKTTDFLESIHRQIRELDECVKPTRKSPNKLQLRIYYNNLKNQTLLVSIKILLTYYRLLQRFL</sequence>
<evidence type="ECO:0000256" key="6">
    <source>
        <dbReference type="SAM" id="SignalP"/>
    </source>
</evidence>
<dbReference type="InterPro" id="IPR009079">
    <property type="entry name" value="4_helix_cytokine-like_core"/>
</dbReference>
<keyword evidence="8" id="KW-1185">Reference proteome</keyword>
<accession>A0A3Q2FDC7</accession>
<evidence type="ECO:0000256" key="1">
    <source>
        <dbReference type="ARBA" id="ARBA00004613"/>
    </source>
</evidence>
<evidence type="ECO:0000256" key="3">
    <source>
        <dbReference type="ARBA" id="ARBA00022525"/>
    </source>
</evidence>
<evidence type="ECO:0000256" key="4">
    <source>
        <dbReference type="ARBA" id="ARBA00023118"/>
    </source>
</evidence>
<evidence type="ECO:0000313" key="8">
    <source>
        <dbReference type="Proteomes" id="UP000265020"/>
    </source>
</evidence>
<dbReference type="InterPro" id="IPR000471">
    <property type="entry name" value="Interferon_alpha/beta/delta"/>
</dbReference>
<reference evidence="7" key="1">
    <citation type="submission" date="2025-08" db="UniProtKB">
        <authorList>
            <consortium name="Ensembl"/>
        </authorList>
    </citation>
    <scope>IDENTIFICATION</scope>
</reference>
<dbReference type="GO" id="GO:0005126">
    <property type="term" value="F:cytokine receptor binding"/>
    <property type="evidence" value="ECO:0007669"/>
    <property type="project" value="InterPro"/>
</dbReference>
<dbReference type="OMA" id="HAVMSAN"/>
<dbReference type="SUPFAM" id="SSF47266">
    <property type="entry name" value="4-helical cytokines"/>
    <property type="match status" value="1"/>
</dbReference>
<dbReference type="GO" id="GO:0005615">
    <property type="term" value="C:extracellular space"/>
    <property type="evidence" value="ECO:0007669"/>
    <property type="project" value="UniProtKB-KW"/>
</dbReference>
<dbReference type="GO" id="GO:0051607">
    <property type="term" value="P:defense response to virus"/>
    <property type="evidence" value="ECO:0007669"/>
    <property type="project" value="UniProtKB-KW"/>
</dbReference>
<comment type="subcellular location">
    <subcellularLocation>
        <location evidence="1">Secreted</location>
    </subcellularLocation>
</comment>
<keyword evidence="3" id="KW-0964">Secreted</keyword>
<dbReference type="Gene3D" id="1.20.1250.10">
    <property type="match status" value="1"/>
</dbReference>
<proteinExistence type="predicted"/>
<dbReference type="GeneTree" id="ENSGT00510000050089"/>
<organism evidence="7 8">
    <name type="scientific">Cyprinodon variegatus</name>
    <name type="common">Sheepshead minnow</name>
    <dbReference type="NCBI Taxonomy" id="28743"/>
    <lineage>
        <taxon>Eukaryota</taxon>
        <taxon>Metazoa</taxon>
        <taxon>Chordata</taxon>
        <taxon>Craniata</taxon>
        <taxon>Vertebrata</taxon>
        <taxon>Euteleostomi</taxon>
        <taxon>Actinopterygii</taxon>
        <taxon>Neopterygii</taxon>
        <taxon>Teleostei</taxon>
        <taxon>Neoteleostei</taxon>
        <taxon>Acanthomorphata</taxon>
        <taxon>Ovalentaria</taxon>
        <taxon>Atherinomorphae</taxon>
        <taxon>Cyprinodontiformes</taxon>
        <taxon>Cyprinodontidae</taxon>
        <taxon>Cyprinodon</taxon>
    </lineage>
</organism>
<keyword evidence="2" id="KW-0202">Cytokine</keyword>
<feature type="signal peptide" evidence="6">
    <location>
        <begin position="1"/>
        <end position="19"/>
    </location>
</feature>
<reference evidence="7" key="2">
    <citation type="submission" date="2025-09" db="UniProtKB">
        <authorList>
            <consortium name="Ensembl"/>
        </authorList>
    </citation>
    <scope>IDENTIFICATION</scope>
</reference>
<keyword evidence="6" id="KW-0732">Signal</keyword>
<dbReference type="GO" id="GO:0005125">
    <property type="term" value="F:cytokine activity"/>
    <property type="evidence" value="ECO:0007669"/>
    <property type="project" value="UniProtKB-KW"/>
</dbReference>
<evidence type="ECO:0000256" key="5">
    <source>
        <dbReference type="ARBA" id="ARBA00023157"/>
    </source>
</evidence>
<evidence type="ECO:0000256" key="2">
    <source>
        <dbReference type="ARBA" id="ARBA00022514"/>
    </source>
</evidence>
<dbReference type="Pfam" id="PF00143">
    <property type="entry name" value="Interferon"/>
    <property type="match status" value="1"/>
</dbReference>
<feature type="chain" id="PRO_5018559223" evidence="6">
    <location>
        <begin position="20"/>
        <end position="159"/>
    </location>
</feature>
<keyword evidence="5" id="KW-1015">Disulfide bond</keyword>
<keyword evidence="4" id="KW-0051">Antiviral defense</keyword>
<protein>
    <submittedName>
        <fullName evidence="7">Uncharacterized protein</fullName>
    </submittedName>
</protein>
<dbReference type="AlphaFoldDB" id="A0A3Q2FDC7"/>